<evidence type="ECO:0000313" key="2">
    <source>
        <dbReference type="Proteomes" id="UP000078390"/>
    </source>
</evidence>
<gene>
    <name evidence="1" type="ORF">TDIS_1683</name>
</gene>
<proteinExistence type="predicted"/>
<name>A0A179D309_9BACT</name>
<sequence>MRRYLKVFLILLIISLAILALFKWTALKNLLVNLSGSSEKTPSMIRALPFEILQEKKKERLPLIKEKLTPTQILIEDIVGSPKGAPLGKYVRVSVVLEALDKKTAEELSGRQGNLATLILDTIQRFPYERFRSRNGFMEFKKVLTQRIMFLYGDKIRDVSIVEFGFGEIRQR</sequence>
<dbReference type="RefSeq" id="WP_068671258.1">
    <property type="nucleotide sequence ID" value="NZ_LWLG01000014.1"/>
</dbReference>
<accession>A0A179D309</accession>
<reference evidence="1 2" key="1">
    <citation type="submission" date="2016-04" db="EMBL/GenBank/DDBJ databases">
        <title>Genome analysis of Thermosulfurimonas dismutans, the first thermophilic sulfur-disproportionating bacterium of the phylum Thermodesulfobacteria.</title>
        <authorList>
            <person name="Mardanov A.V."/>
            <person name="Beletsky A.V."/>
            <person name="Kadnikov V.V."/>
            <person name="Slobodkin A.I."/>
            <person name="Ravin N.V."/>
        </authorList>
    </citation>
    <scope>NUCLEOTIDE SEQUENCE [LARGE SCALE GENOMIC DNA]</scope>
    <source>
        <strain evidence="1 2">S95</strain>
    </source>
</reference>
<dbReference type="STRING" id="999894.TDIS_1683"/>
<dbReference type="OrthoDB" id="9798692at2"/>
<organism evidence="1 2">
    <name type="scientific">Thermosulfurimonas dismutans</name>
    <dbReference type="NCBI Taxonomy" id="999894"/>
    <lineage>
        <taxon>Bacteria</taxon>
        <taxon>Pseudomonadati</taxon>
        <taxon>Thermodesulfobacteriota</taxon>
        <taxon>Thermodesulfobacteria</taxon>
        <taxon>Thermodesulfobacteriales</taxon>
        <taxon>Thermodesulfobacteriaceae</taxon>
        <taxon>Thermosulfurimonas</taxon>
    </lineage>
</organism>
<evidence type="ECO:0008006" key="3">
    <source>
        <dbReference type="Google" id="ProtNLM"/>
    </source>
</evidence>
<dbReference type="AlphaFoldDB" id="A0A179D309"/>
<protein>
    <recommendedName>
        <fullName evidence="3">Flagellar protein FliL</fullName>
    </recommendedName>
</protein>
<dbReference type="EMBL" id="LWLG01000014">
    <property type="protein sequence ID" value="OAQ20181.1"/>
    <property type="molecule type" value="Genomic_DNA"/>
</dbReference>
<comment type="caution">
    <text evidence="1">The sequence shown here is derived from an EMBL/GenBank/DDBJ whole genome shotgun (WGS) entry which is preliminary data.</text>
</comment>
<evidence type="ECO:0000313" key="1">
    <source>
        <dbReference type="EMBL" id="OAQ20181.1"/>
    </source>
</evidence>
<keyword evidence="2" id="KW-1185">Reference proteome</keyword>
<dbReference type="Proteomes" id="UP000078390">
    <property type="component" value="Unassembled WGS sequence"/>
</dbReference>